<dbReference type="Proteomes" id="UP001139410">
    <property type="component" value="Unassembled WGS sequence"/>
</dbReference>
<dbReference type="GO" id="GO:0008236">
    <property type="term" value="F:serine-type peptidase activity"/>
    <property type="evidence" value="ECO:0007669"/>
    <property type="project" value="InterPro"/>
</dbReference>
<evidence type="ECO:0000259" key="2">
    <source>
        <dbReference type="SMART" id="SM00245"/>
    </source>
</evidence>
<proteinExistence type="predicted"/>
<feature type="signal peptide" evidence="1">
    <location>
        <begin position="1"/>
        <end position="23"/>
    </location>
</feature>
<dbReference type="GO" id="GO:0006508">
    <property type="term" value="P:proteolysis"/>
    <property type="evidence" value="ECO:0007669"/>
    <property type="project" value="InterPro"/>
</dbReference>
<dbReference type="EMBL" id="JAKFGM010000002">
    <property type="protein sequence ID" value="MCF2515247.1"/>
    <property type="molecule type" value="Genomic_DNA"/>
</dbReference>
<dbReference type="Pfam" id="PF03572">
    <property type="entry name" value="Peptidase_S41"/>
    <property type="match status" value="1"/>
</dbReference>
<dbReference type="PANTHER" id="PTHR11261">
    <property type="entry name" value="INTERPHOTORECEPTOR RETINOID-BINDING PROTEIN"/>
    <property type="match status" value="1"/>
</dbReference>
<reference evidence="3" key="1">
    <citation type="submission" date="2022-01" db="EMBL/GenBank/DDBJ databases">
        <authorList>
            <person name="Jo J.-H."/>
            <person name="Im W.-T."/>
        </authorList>
    </citation>
    <scope>NUCLEOTIDE SEQUENCE</scope>
    <source>
        <strain evidence="3">G124</strain>
    </source>
</reference>
<feature type="chain" id="PRO_5040921693" evidence="1">
    <location>
        <begin position="24"/>
        <end position="376"/>
    </location>
</feature>
<keyword evidence="4" id="KW-1185">Reference proteome</keyword>
<dbReference type="SMART" id="SM00245">
    <property type="entry name" value="TSPc"/>
    <property type="match status" value="1"/>
</dbReference>
<dbReference type="RefSeq" id="WP_235067768.1">
    <property type="nucleotide sequence ID" value="NZ_JAKFGM010000002.1"/>
</dbReference>
<dbReference type="InterPro" id="IPR005151">
    <property type="entry name" value="Tail-specific_protease"/>
</dbReference>
<evidence type="ECO:0000256" key="1">
    <source>
        <dbReference type="SAM" id="SignalP"/>
    </source>
</evidence>
<dbReference type="SUPFAM" id="SSF52096">
    <property type="entry name" value="ClpP/crotonase"/>
    <property type="match status" value="1"/>
</dbReference>
<evidence type="ECO:0000313" key="4">
    <source>
        <dbReference type="Proteomes" id="UP001139410"/>
    </source>
</evidence>
<protein>
    <submittedName>
        <fullName evidence="3">S41 family peptidase</fullName>
    </submittedName>
</protein>
<accession>A0A9X1QN89</accession>
<organism evidence="3 4">
    <name type="scientific">Sphingomonas cremea</name>
    <dbReference type="NCBI Taxonomy" id="2904799"/>
    <lineage>
        <taxon>Bacteria</taxon>
        <taxon>Pseudomonadati</taxon>
        <taxon>Pseudomonadota</taxon>
        <taxon>Alphaproteobacteria</taxon>
        <taxon>Sphingomonadales</taxon>
        <taxon>Sphingomonadaceae</taxon>
        <taxon>Sphingomonas</taxon>
    </lineage>
</organism>
<dbReference type="Pfam" id="PF11918">
    <property type="entry name" value="Peptidase_S41_N"/>
    <property type="match status" value="1"/>
</dbReference>
<dbReference type="Gene3D" id="3.30.750.44">
    <property type="match status" value="1"/>
</dbReference>
<keyword evidence="1" id="KW-0732">Signal</keyword>
<name>A0A9X1QN89_9SPHN</name>
<dbReference type="CDD" id="cd07563">
    <property type="entry name" value="Peptidase_S41_IRBP"/>
    <property type="match status" value="1"/>
</dbReference>
<feature type="domain" description="Tail specific protease" evidence="2">
    <location>
        <begin position="129"/>
        <end position="336"/>
    </location>
</feature>
<dbReference type="Gene3D" id="3.90.226.10">
    <property type="entry name" value="2-enoyl-CoA Hydratase, Chain A, domain 1"/>
    <property type="match status" value="1"/>
</dbReference>
<dbReference type="InterPro" id="IPR029045">
    <property type="entry name" value="ClpP/crotonase-like_dom_sf"/>
</dbReference>
<evidence type="ECO:0000313" key="3">
    <source>
        <dbReference type="EMBL" id="MCF2515247.1"/>
    </source>
</evidence>
<comment type="caution">
    <text evidence="3">The sequence shown here is derived from an EMBL/GenBank/DDBJ whole genome shotgun (WGS) entry which is preliminary data.</text>
</comment>
<gene>
    <name evidence="3" type="ORF">LVY65_09255</name>
</gene>
<sequence length="376" mass="40747">MLRNFLLAAAAVPALALATIAAAQTVPPAPSARQLPAGAQLPLAAGEGRAIAEKLAVKLTDNFVYADHGQRYAEMLRANAQAGRYDKGTRQELAERMTDDLQAVQRDGHLHVAVAEKEDGDHAGGAVGIPKHWPPLIQSAKWIAPGIAYIRFTAFMSTDEEVAAVRAFMREHRDAKTFIFDLRNHHGGRLGEMDEIFPYLFAEKTALVTMEMRRSIFDREGSPFGEAPTLELAKDDSYARVTHYALPGEATPARDAKVYLLTSNRTGSAAEHFSLAMKSTGRATLIGEATAGANHFGDMTEIGENFAAFVPVGRTYDIKTGRDWEGDGIAPDIAVDPRQALVVALEKAGLSHEEAVRLDATEVPGEPVHRDKKRAS</sequence>
<dbReference type="AlphaFoldDB" id="A0A9X1QN89"/>
<dbReference type="PANTHER" id="PTHR11261:SF3">
    <property type="entry name" value="RETINOL-BINDING PROTEIN 3"/>
    <property type="match status" value="1"/>
</dbReference>